<dbReference type="EMBL" id="JACSDY010000007">
    <property type="protein sequence ID" value="KAF7423791.1"/>
    <property type="molecule type" value="Genomic_DNA"/>
</dbReference>
<comment type="caution">
    <text evidence="1">The sequence shown here is derived from an EMBL/GenBank/DDBJ whole genome shotgun (WGS) entry which is preliminary data.</text>
</comment>
<evidence type="ECO:0000313" key="1">
    <source>
        <dbReference type="EMBL" id="KAF7423791.1"/>
    </source>
</evidence>
<evidence type="ECO:0000313" key="2">
    <source>
        <dbReference type="Proteomes" id="UP000600918"/>
    </source>
</evidence>
<protein>
    <submittedName>
        <fullName evidence="1">Uncharacterized protein</fullName>
    </submittedName>
</protein>
<sequence length="124" mass="14133">MGYGSAENDSSMKMKNIEKRQTFKGLIVNFVDQESLKGLKERKTEVYRQAESTLMCLPLASAYPEASLGNEIPLPWRSHGKCLSQQRRLRERNNNPRRTRISGIDLAKLSRQQNIILNISQIAA</sequence>
<dbReference type="AlphaFoldDB" id="A0A834P153"/>
<keyword evidence="2" id="KW-1185">Reference proteome</keyword>
<gene>
    <name evidence="1" type="ORF">H0235_009074</name>
</gene>
<organism evidence="1 2">
    <name type="scientific">Vespula pensylvanica</name>
    <name type="common">Western yellow jacket</name>
    <name type="synonym">Wasp</name>
    <dbReference type="NCBI Taxonomy" id="30213"/>
    <lineage>
        <taxon>Eukaryota</taxon>
        <taxon>Metazoa</taxon>
        <taxon>Ecdysozoa</taxon>
        <taxon>Arthropoda</taxon>
        <taxon>Hexapoda</taxon>
        <taxon>Insecta</taxon>
        <taxon>Pterygota</taxon>
        <taxon>Neoptera</taxon>
        <taxon>Endopterygota</taxon>
        <taxon>Hymenoptera</taxon>
        <taxon>Apocrita</taxon>
        <taxon>Aculeata</taxon>
        <taxon>Vespoidea</taxon>
        <taxon>Vespidae</taxon>
        <taxon>Vespinae</taxon>
        <taxon>Vespula</taxon>
    </lineage>
</organism>
<proteinExistence type="predicted"/>
<reference evidence="1" key="1">
    <citation type="journal article" date="2020" name="G3 (Bethesda)">
        <title>High-Quality Assemblies for Three Invasive Social Wasps from the &lt;i&gt;Vespula&lt;/i&gt; Genus.</title>
        <authorList>
            <person name="Harrop T.W.R."/>
            <person name="Guhlin J."/>
            <person name="McLaughlin G.M."/>
            <person name="Permina E."/>
            <person name="Stockwell P."/>
            <person name="Gilligan J."/>
            <person name="Le Lec M.F."/>
            <person name="Gruber M.A.M."/>
            <person name="Quinn O."/>
            <person name="Lovegrove M."/>
            <person name="Duncan E.J."/>
            <person name="Remnant E.J."/>
            <person name="Van Eeckhoven J."/>
            <person name="Graham B."/>
            <person name="Knapp R.A."/>
            <person name="Langford K.W."/>
            <person name="Kronenberg Z."/>
            <person name="Press M.O."/>
            <person name="Eacker S.M."/>
            <person name="Wilson-Rankin E.E."/>
            <person name="Purcell J."/>
            <person name="Lester P.J."/>
            <person name="Dearden P.K."/>
        </authorList>
    </citation>
    <scope>NUCLEOTIDE SEQUENCE</scope>
    <source>
        <strain evidence="1">Volc-1</strain>
    </source>
</reference>
<dbReference type="Proteomes" id="UP000600918">
    <property type="component" value="Unassembled WGS sequence"/>
</dbReference>
<accession>A0A834P153</accession>
<name>A0A834P153_VESPE</name>